<accession>A0A699ZIG7</accession>
<organism evidence="2 3">
    <name type="scientific">Haematococcus lacustris</name>
    <name type="common">Green alga</name>
    <name type="synonym">Haematococcus pluvialis</name>
    <dbReference type="NCBI Taxonomy" id="44745"/>
    <lineage>
        <taxon>Eukaryota</taxon>
        <taxon>Viridiplantae</taxon>
        <taxon>Chlorophyta</taxon>
        <taxon>core chlorophytes</taxon>
        <taxon>Chlorophyceae</taxon>
        <taxon>CS clade</taxon>
        <taxon>Chlamydomonadales</taxon>
        <taxon>Haematococcaceae</taxon>
        <taxon>Haematococcus</taxon>
    </lineage>
</organism>
<dbReference type="Proteomes" id="UP000485058">
    <property type="component" value="Unassembled WGS sequence"/>
</dbReference>
<evidence type="ECO:0000313" key="3">
    <source>
        <dbReference type="Proteomes" id="UP000485058"/>
    </source>
</evidence>
<sequence>MQTHPSGGGRANHAHKHAAAAAGSCSEAQASMSIAAAVLQQIQQLSILQDVEVQLGRLEFALQHIKQPSCHPVLPQRNAVHHTPTGAGAGKGAPPGERGAETLRSGLAPPTHAENQQQQQGPCKGARISSGPP</sequence>
<keyword evidence="3" id="KW-1185">Reference proteome</keyword>
<dbReference type="AlphaFoldDB" id="A0A699ZIG7"/>
<proteinExistence type="predicted"/>
<feature type="region of interest" description="Disordered" evidence="1">
    <location>
        <begin position="74"/>
        <end position="133"/>
    </location>
</feature>
<name>A0A699ZIG7_HAELA</name>
<comment type="caution">
    <text evidence="2">The sequence shown here is derived from an EMBL/GenBank/DDBJ whole genome shotgun (WGS) entry which is preliminary data.</text>
</comment>
<protein>
    <submittedName>
        <fullName evidence="2">Uncharacterized protein</fullName>
    </submittedName>
</protein>
<reference evidence="2 3" key="1">
    <citation type="submission" date="2020-02" db="EMBL/GenBank/DDBJ databases">
        <title>Draft genome sequence of Haematococcus lacustris strain NIES-144.</title>
        <authorList>
            <person name="Morimoto D."/>
            <person name="Nakagawa S."/>
            <person name="Yoshida T."/>
            <person name="Sawayama S."/>
        </authorList>
    </citation>
    <scope>NUCLEOTIDE SEQUENCE [LARGE SCALE GENOMIC DNA]</scope>
    <source>
        <strain evidence="2 3">NIES-144</strain>
    </source>
</reference>
<evidence type="ECO:0000256" key="1">
    <source>
        <dbReference type="SAM" id="MobiDB-lite"/>
    </source>
</evidence>
<evidence type="ECO:0000313" key="2">
    <source>
        <dbReference type="EMBL" id="GFH21775.1"/>
    </source>
</evidence>
<gene>
    <name evidence="2" type="ORF">HaLaN_19141</name>
</gene>
<dbReference type="EMBL" id="BLLF01001903">
    <property type="protein sequence ID" value="GFH21775.1"/>
    <property type="molecule type" value="Genomic_DNA"/>
</dbReference>